<reference evidence="2 3" key="1">
    <citation type="submission" date="2021-05" db="EMBL/GenBank/DDBJ databases">
        <title>Phylogenetic classification of ten novel species belonging to the genus Bifidobacterium comprising B. colchicus sp. nov., B. abeli sp. nov., B. bicoloris sp. nov., B. guerezis sp. nov., B. rosaliae sp. nov., B. santillanensis sp. nov., B. argentati sp. nov., B. amazzoni sp. nov., B. pluviali sp. nov., and B. pinnaculum sp. nov.</title>
        <authorList>
            <person name="Lugli G.A."/>
            <person name="Ruiz Garcia L."/>
            <person name="Margolles A."/>
            <person name="Ventura M."/>
        </authorList>
    </citation>
    <scope>NUCLEOTIDE SEQUENCE [LARGE SCALE GENOMIC DNA]</scope>
    <source>
        <strain evidence="2 3">6T3</strain>
    </source>
</reference>
<dbReference type="GO" id="GO:0016740">
    <property type="term" value="F:transferase activity"/>
    <property type="evidence" value="ECO:0007669"/>
    <property type="project" value="UniProtKB-KW"/>
</dbReference>
<dbReference type="RefSeq" id="WP_219080948.1">
    <property type="nucleotide sequence ID" value="NZ_JAHBBD010000007.1"/>
</dbReference>
<organism evidence="2 3">
    <name type="scientific">Bifidobacterium phasiani</name>
    <dbReference type="NCBI Taxonomy" id="2834431"/>
    <lineage>
        <taxon>Bacteria</taxon>
        <taxon>Bacillati</taxon>
        <taxon>Actinomycetota</taxon>
        <taxon>Actinomycetes</taxon>
        <taxon>Bifidobacteriales</taxon>
        <taxon>Bifidobacteriaceae</taxon>
        <taxon>Bifidobacterium</taxon>
    </lineage>
</organism>
<evidence type="ECO:0000256" key="1">
    <source>
        <dbReference type="ARBA" id="ARBA00022679"/>
    </source>
</evidence>
<proteinExistence type="predicted"/>
<keyword evidence="3" id="KW-1185">Reference proteome</keyword>
<evidence type="ECO:0000313" key="3">
    <source>
        <dbReference type="Proteomes" id="UP000812844"/>
    </source>
</evidence>
<dbReference type="Proteomes" id="UP000812844">
    <property type="component" value="Unassembled WGS sequence"/>
</dbReference>
<dbReference type="PANTHER" id="PTHR32385">
    <property type="entry name" value="MANNOSYL PHOSPHORYLINOSITOL CERAMIDE SYNTHASE"/>
    <property type="match status" value="1"/>
</dbReference>
<dbReference type="InterPro" id="IPR007577">
    <property type="entry name" value="GlycoTrfase_DXD_sugar-bd_CS"/>
</dbReference>
<dbReference type="PANTHER" id="PTHR32385:SF15">
    <property type="entry name" value="INOSITOL PHOSPHOCERAMIDE MANNOSYLTRANSFERASE 1"/>
    <property type="match status" value="1"/>
</dbReference>
<gene>
    <name evidence="2" type="ORF">KIH73_04285</name>
</gene>
<evidence type="ECO:0000313" key="2">
    <source>
        <dbReference type="EMBL" id="MBW3082604.1"/>
    </source>
</evidence>
<sequence length="269" mass="31018">MIPKIIHYCWFGGNPLPERFARCIDSWHRVMPDYEIQRWDENNYTIDETCDYVREAYRAGYWAFVSDYARLDICTRYGGIYLDVDVEAVAPFDDLLDLEGFCGFEIGKRPVPDEVNLGLALGLAENAPMGIILRDDYHDKHFLKPDGTYDLTPCPTIQTRVLREYGLRLDGTRQTINGLTVLPTEYFCPINQYTGERILTPQTHSIHYYAGSWNSLADQERRQLRMKYSRLGSVGANMVSTLMAYGKHYGPVDMWGKILCKLGKKNEQN</sequence>
<name>A0ABS6W940_9BIFI</name>
<keyword evidence="1 2" id="KW-0808">Transferase</keyword>
<dbReference type="InterPro" id="IPR051706">
    <property type="entry name" value="Glycosyltransferase_domain"/>
</dbReference>
<dbReference type="EMBL" id="JAHBBD010000007">
    <property type="protein sequence ID" value="MBW3082604.1"/>
    <property type="molecule type" value="Genomic_DNA"/>
</dbReference>
<dbReference type="Pfam" id="PF04488">
    <property type="entry name" value="Gly_transf_sug"/>
    <property type="match status" value="1"/>
</dbReference>
<accession>A0ABS6W940</accession>
<protein>
    <submittedName>
        <fullName evidence="2">Glycosyl transferase</fullName>
    </submittedName>
</protein>
<comment type="caution">
    <text evidence="2">The sequence shown here is derived from an EMBL/GenBank/DDBJ whole genome shotgun (WGS) entry which is preliminary data.</text>
</comment>